<dbReference type="PATRIC" id="fig|698759.3.peg.194"/>
<reference evidence="2 3" key="1">
    <citation type="submission" date="2012-11" db="EMBL/GenBank/DDBJ databases">
        <authorList>
            <person name="Huguet-Tapia J.C."/>
            <person name="Durkin A.S."/>
            <person name="Pettis G.S."/>
            <person name="Badger J.H."/>
        </authorList>
    </citation>
    <scope>NUCLEOTIDE SEQUENCE [LARGE SCALE GENOMIC DNA]</scope>
    <source>
        <strain evidence="2 3">91-03</strain>
    </source>
</reference>
<dbReference type="AlphaFoldDB" id="L1L918"/>
<organism evidence="2 3">
    <name type="scientific">Streptomyces ipomoeae 91-03</name>
    <dbReference type="NCBI Taxonomy" id="698759"/>
    <lineage>
        <taxon>Bacteria</taxon>
        <taxon>Bacillati</taxon>
        <taxon>Actinomycetota</taxon>
        <taxon>Actinomycetes</taxon>
        <taxon>Kitasatosporales</taxon>
        <taxon>Streptomycetaceae</taxon>
        <taxon>Streptomyces</taxon>
    </lineage>
</organism>
<gene>
    <name evidence="2" type="ORF">STRIP9103_02406</name>
</gene>
<dbReference type="Proteomes" id="UP000010411">
    <property type="component" value="Unassembled WGS sequence"/>
</dbReference>
<comment type="caution">
    <text evidence="2">The sequence shown here is derived from an EMBL/GenBank/DDBJ whole genome shotgun (WGS) entry which is preliminary data.</text>
</comment>
<accession>L1L918</accession>
<keyword evidence="3" id="KW-1185">Reference proteome</keyword>
<evidence type="ECO:0000256" key="1">
    <source>
        <dbReference type="SAM" id="MobiDB-lite"/>
    </source>
</evidence>
<dbReference type="EMBL" id="AEJC01000014">
    <property type="protein sequence ID" value="EKX69269.1"/>
    <property type="molecule type" value="Genomic_DNA"/>
</dbReference>
<feature type="region of interest" description="Disordered" evidence="1">
    <location>
        <begin position="1"/>
        <end position="49"/>
    </location>
</feature>
<sequence>MGRRAKNEPRPCSARRTGVRALSRALPPVRCPLRPASLTSASGRAGRSP</sequence>
<evidence type="ECO:0000313" key="3">
    <source>
        <dbReference type="Proteomes" id="UP000010411"/>
    </source>
</evidence>
<name>L1L918_9ACTN</name>
<evidence type="ECO:0000313" key="2">
    <source>
        <dbReference type="EMBL" id="EKX69269.1"/>
    </source>
</evidence>
<protein>
    <submittedName>
        <fullName evidence="2">Uncharacterized protein</fullName>
    </submittedName>
</protein>
<proteinExistence type="predicted"/>